<evidence type="ECO:0000313" key="3">
    <source>
        <dbReference type="Proteomes" id="UP000234456"/>
    </source>
</evidence>
<gene>
    <name evidence="2" type="ORF">C0Q88_11510</name>
</gene>
<feature type="region of interest" description="Disordered" evidence="1">
    <location>
        <begin position="1"/>
        <end position="143"/>
    </location>
</feature>
<reference evidence="2 3" key="1">
    <citation type="submission" date="2017-12" db="EMBL/GenBank/DDBJ databases">
        <title>Draft genome sequence of Ralstonia pickettii 52.</title>
        <authorList>
            <person name="Zheng B."/>
        </authorList>
    </citation>
    <scope>NUCLEOTIDE SEQUENCE [LARGE SCALE GENOMIC DNA]</scope>
    <source>
        <strain evidence="2 3">52</strain>
    </source>
</reference>
<feature type="compositionally biased region" description="Low complexity" evidence="1">
    <location>
        <begin position="18"/>
        <end position="30"/>
    </location>
</feature>
<name>A0A2N4TS80_RALPI</name>
<accession>A0A2N4TS80</accession>
<dbReference type="Proteomes" id="UP000234456">
    <property type="component" value="Unassembled WGS sequence"/>
</dbReference>
<evidence type="ECO:0000313" key="2">
    <source>
        <dbReference type="EMBL" id="PLC42575.1"/>
    </source>
</evidence>
<comment type="caution">
    <text evidence="2">The sequence shown here is derived from an EMBL/GenBank/DDBJ whole genome shotgun (WGS) entry which is preliminary data.</text>
</comment>
<dbReference type="OrthoDB" id="8926376at2"/>
<sequence length="143" mass="15673">MNRPRPALCGPHQRGERPAGTTPPRAAGAGQNIQSIDKMHGNAEHGEPTPSAAERLPHERDEHLDEQRSEPRSSAKQAARDIESGQLDTDLHNTPGVERVVRDRHAANRDDGDRKVANRSADDLAHKRGQTGAPSHRREEDNG</sequence>
<dbReference type="EMBL" id="PKQE01000002">
    <property type="protein sequence ID" value="PLC42575.1"/>
    <property type="molecule type" value="Genomic_DNA"/>
</dbReference>
<organism evidence="2 3">
    <name type="scientific">Ralstonia pickettii</name>
    <name type="common">Burkholderia pickettii</name>
    <dbReference type="NCBI Taxonomy" id="329"/>
    <lineage>
        <taxon>Bacteria</taxon>
        <taxon>Pseudomonadati</taxon>
        <taxon>Pseudomonadota</taxon>
        <taxon>Betaproteobacteria</taxon>
        <taxon>Burkholderiales</taxon>
        <taxon>Burkholderiaceae</taxon>
        <taxon>Ralstonia</taxon>
    </lineage>
</organism>
<protein>
    <submittedName>
        <fullName evidence="2">Uncharacterized protein</fullName>
    </submittedName>
</protein>
<evidence type="ECO:0000256" key="1">
    <source>
        <dbReference type="SAM" id="MobiDB-lite"/>
    </source>
</evidence>
<dbReference type="AlphaFoldDB" id="A0A2N4TS80"/>
<feature type="compositionally biased region" description="Basic and acidic residues" evidence="1">
    <location>
        <begin position="37"/>
        <end position="47"/>
    </location>
</feature>
<feature type="compositionally biased region" description="Basic and acidic residues" evidence="1">
    <location>
        <begin position="55"/>
        <end position="83"/>
    </location>
</feature>
<proteinExistence type="predicted"/>
<feature type="compositionally biased region" description="Basic and acidic residues" evidence="1">
    <location>
        <begin position="99"/>
        <end position="126"/>
    </location>
</feature>